<name>A0A517KY46_9PEZI</name>
<protein>
    <submittedName>
        <fullName evidence="1">Uncharacterized protein</fullName>
    </submittedName>
</protein>
<proteinExistence type="predicted"/>
<gene>
    <name evidence="1" type="ORF">FKW77_010669</name>
</gene>
<sequence>MSNWNYKISMPPAINLSEYDEATPIESKWIRRIPNASKPLHDNPETVTTLHPQHHPVKMQLPSILNSIIILATHISANSHETQAHPIMTNIFLGEPPQMPPTLKGISAKPTLDDWS</sequence>
<accession>A0A517KY46</accession>
<evidence type="ECO:0000313" key="1">
    <source>
        <dbReference type="EMBL" id="QDS68304.1"/>
    </source>
</evidence>
<dbReference type="AlphaFoldDB" id="A0A517KY46"/>
<reference evidence="1 2" key="1">
    <citation type="submission" date="2019-07" db="EMBL/GenBank/DDBJ databases">
        <title>Finished genome of Venturia effusa.</title>
        <authorList>
            <person name="Young C.A."/>
            <person name="Cox M.P."/>
            <person name="Ganley A.R.D."/>
            <person name="David W.J."/>
        </authorList>
    </citation>
    <scope>NUCLEOTIDE SEQUENCE [LARGE SCALE GENOMIC DNA]</scope>
    <source>
        <strain evidence="2">albino</strain>
    </source>
</reference>
<evidence type="ECO:0000313" key="2">
    <source>
        <dbReference type="Proteomes" id="UP000316270"/>
    </source>
</evidence>
<keyword evidence="2" id="KW-1185">Reference proteome</keyword>
<dbReference type="EMBL" id="CP042185">
    <property type="protein sequence ID" value="QDS68304.1"/>
    <property type="molecule type" value="Genomic_DNA"/>
</dbReference>
<dbReference type="Proteomes" id="UP000316270">
    <property type="component" value="Chromosome 1"/>
</dbReference>
<organism evidence="1 2">
    <name type="scientific">Venturia effusa</name>
    <dbReference type="NCBI Taxonomy" id="50376"/>
    <lineage>
        <taxon>Eukaryota</taxon>
        <taxon>Fungi</taxon>
        <taxon>Dikarya</taxon>
        <taxon>Ascomycota</taxon>
        <taxon>Pezizomycotina</taxon>
        <taxon>Dothideomycetes</taxon>
        <taxon>Pleosporomycetidae</taxon>
        <taxon>Venturiales</taxon>
        <taxon>Venturiaceae</taxon>
        <taxon>Venturia</taxon>
    </lineage>
</organism>